<dbReference type="Proteomes" id="UP000295507">
    <property type="component" value="Unassembled WGS sequence"/>
</dbReference>
<accession>A0A4R3S2Z2</accession>
<gene>
    <name evidence="1" type="ORF">EV129_104250</name>
</gene>
<dbReference type="AlphaFoldDB" id="A0A4R3S2Z2"/>
<evidence type="ECO:0000313" key="1">
    <source>
        <dbReference type="EMBL" id="TCU38646.1"/>
    </source>
</evidence>
<sequence length="66" mass="7409">MDIFDLDQALIERYESFARSFSEIHAPEIRAQSAYSSKKIVANERASKEARIGAPAAPDIVWREVG</sequence>
<organism evidence="1 2">
    <name type="scientific">Rhizobium azibense</name>
    <dbReference type="NCBI Taxonomy" id="1136135"/>
    <lineage>
        <taxon>Bacteria</taxon>
        <taxon>Pseudomonadati</taxon>
        <taxon>Pseudomonadota</taxon>
        <taxon>Alphaproteobacteria</taxon>
        <taxon>Hyphomicrobiales</taxon>
        <taxon>Rhizobiaceae</taxon>
        <taxon>Rhizobium/Agrobacterium group</taxon>
        <taxon>Rhizobium</taxon>
    </lineage>
</organism>
<name>A0A4R3S2Z2_9HYPH</name>
<protein>
    <submittedName>
        <fullName evidence="1">Uncharacterized protein</fullName>
    </submittedName>
</protein>
<dbReference type="EMBL" id="SMBK01000004">
    <property type="protein sequence ID" value="TCU38646.1"/>
    <property type="molecule type" value="Genomic_DNA"/>
</dbReference>
<comment type="caution">
    <text evidence="1">The sequence shown here is derived from an EMBL/GenBank/DDBJ whole genome shotgun (WGS) entry which is preliminary data.</text>
</comment>
<reference evidence="1 2" key="1">
    <citation type="submission" date="2019-03" db="EMBL/GenBank/DDBJ databases">
        <title>Genomic Encyclopedia of Type Strains, Phase IV (KMG-V): Genome sequencing to study the core and pangenomes of soil and plant-associated prokaryotes.</title>
        <authorList>
            <person name="Whitman W."/>
        </authorList>
    </citation>
    <scope>NUCLEOTIDE SEQUENCE [LARGE SCALE GENOMIC DNA]</scope>
    <source>
        <strain evidence="1 2">IE4868</strain>
    </source>
</reference>
<evidence type="ECO:0000313" key="2">
    <source>
        <dbReference type="Proteomes" id="UP000295507"/>
    </source>
</evidence>
<proteinExistence type="predicted"/>